<feature type="domain" description="Cytochrome c" evidence="7">
    <location>
        <begin position="293"/>
        <end position="455"/>
    </location>
</feature>
<dbReference type="PROSITE" id="PS51007">
    <property type="entry name" value="CYTC"/>
    <property type="match status" value="1"/>
</dbReference>
<evidence type="ECO:0000256" key="3">
    <source>
        <dbReference type="ARBA" id="ARBA00022723"/>
    </source>
</evidence>
<dbReference type="InterPro" id="IPR051395">
    <property type="entry name" value="Cytochrome_c_Peroxidase/MauG"/>
</dbReference>
<dbReference type="GO" id="GO:0030313">
    <property type="term" value="C:cell envelope"/>
    <property type="evidence" value="ECO:0007669"/>
    <property type="project" value="UniProtKB-SubCell"/>
</dbReference>
<dbReference type="InterPro" id="IPR004852">
    <property type="entry name" value="Di-haem_cyt_c_peroxidsae"/>
</dbReference>
<dbReference type="AlphaFoldDB" id="A0A1Y1QKT9"/>
<keyword evidence="2 6" id="KW-0349">Heme</keyword>
<organism evidence="8 9">
    <name type="scientific">Thiothrix lacustris</name>
    <dbReference type="NCBI Taxonomy" id="525917"/>
    <lineage>
        <taxon>Bacteria</taxon>
        <taxon>Pseudomonadati</taxon>
        <taxon>Pseudomonadota</taxon>
        <taxon>Gammaproteobacteria</taxon>
        <taxon>Thiotrichales</taxon>
        <taxon>Thiotrichaceae</taxon>
        <taxon>Thiothrix</taxon>
    </lineage>
</organism>
<dbReference type="Proteomes" id="UP000192491">
    <property type="component" value="Unassembled WGS sequence"/>
</dbReference>
<dbReference type="Pfam" id="PF03150">
    <property type="entry name" value="CCP_MauG"/>
    <property type="match status" value="1"/>
</dbReference>
<proteinExistence type="predicted"/>
<sequence>MRLHFLILASLLPLLMSCESRPTDEQKIYTPANASAPVLRSEWDIALSEVITQQGLTGNPVRIPPPNINDPKAQLGMLLFFNKALSGNLDVACASCHHPLLGGGDNLSLSIGVDAADPDLLGHGRVLAGNQAPGVPRNAPSTFNIGLWQQAMFHDGRVAQVTDGITTPDTPFPTVDALAGGNLVHAQARFPITSVAEMRGKQFDPHGTAQSCRDSLAGRLGGYVNTPKALQKTETRYWLDAFRKAYQAPDASPKTLITEQHIAEVLSEYQRSQVFVNNPWRAYVSGDLEAINAAAKQGALLFFKGRDQGGYACVECHRGDFFTDEAFHNVLLPPIGPGKSLTAAEDQQDFGRFLVTQREEDKFRFRTPSLLNVEVTGPWGHNGAYTTLEGMVAHMLNPFNGAVYYDVAQLRQPNLQTQHLRENIREMLRSDSDLSGQTYQEQDVRQLVAFLQTLTDPCVKKAECMAKWMPPADQQDPMGLQLNARFER</sequence>
<dbReference type="EMBL" id="MTEJ01000184">
    <property type="protein sequence ID" value="OQX08158.1"/>
    <property type="molecule type" value="Genomic_DNA"/>
</dbReference>
<comment type="caution">
    <text evidence="8">The sequence shown here is derived from an EMBL/GenBank/DDBJ whole genome shotgun (WGS) entry which is preliminary data.</text>
</comment>
<evidence type="ECO:0000256" key="5">
    <source>
        <dbReference type="ARBA" id="ARBA00023004"/>
    </source>
</evidence>
<reference evidence="8 9" key="1">
    <citation type="submission" date="2017-01" db="EMBL/GenBank/DDBJ databases">
        <title>Novel large sulfur bacteria in the metagenomes of groundwater-fed chemosynthetic microbial mats in the Lake Huron basin.</title>
        <authorList>
            <person name="Sharrar A.M."/>
            <person name="Flood B.E."/>
            <person name="Bailey J.V."/>
            <person name="Jones D.S."/>
            <person name="Biddanda B."/>
            <person name="Ruberg S.A."/>
            <person name="Marcus D.N."/>
            <person name="Dick G.J."/>
        </authorList>
    </citation>
    <scope>NUCLEOTIDE SEQUENCE [LARGE SCALE GENOMIC DNA]</scope>
    <source>
        <strain evidence="8">A8</strain>
    </source>
</reference>
<evidence type="ECO:0000313" key="8">
    <source>
        <dbReference type="EMBL" id="OQX08158.1"/>
    </source>
</evidence>
<keyword evidence="5 6" id="KW-0408">Iron</keyword>
<evidence type="ECO:0000256" key="1">
    <source>
        <dbReference type="ARBA" id="ARBA00004196"/>
    </source>
</evidence>
<comment type="subcellular location">
    <subcellularLocation>
        <location evidence="1">Cell envelope</location>
    </subcellularLocation>
</comment>
<dbReference type="PANTHER" id="PTHR30600">
    <property type="entry name" value="CYTOCHROME C PEROXIDASE-RELATED"/>
    <property type="match status" value="1"/>
</dbReference>
<evidence type="ECO:0000313" key="9">
    <source>
        <dbReference type="Proteomes" id="UP000192491"/>
    </source>
</evidence>
<evidence type="ECO:0000259" key="7">
    <source>
        <dbReference type="PROSITE" id="PS51007"/>
    </source>
</evidence>
<dbReference type="InterPro" id="IPR009056">
    <property type="entry name" value="Cyt_c-like_dom"/>
</dbReference>
<accession>A0A1Y1QKT9</accession>
<dbReference type="GO" id="GO:0009055">
    <property type="term" value="F:electron transfer activity"/>
    <property type="evidence" value="ECO:0007669"/>
    <property type="project" value="InterPro"/>
</dbReference>
<dbReference type="SUPFAM" id="SSF46626">
    <property type="entry name" value="Cytochrome c"/>
    <property type="match status" value="2"/>
</dbReference>
<keyword evidence="4" id="KW-0560">Oxidoreductase</keyword>
<dbReference type="Gene3D" id="1.10.760.10">
    <property type="entry name" value="Cytochrome c-like domain"/>
    <property type="match status" value="2"/>
</dbReference>
<name>A0A1Y1QKT9_9GAMM</name>
<dbReference type="PROSITE" id="PS51257">
    <property type="entry name" value="PROKAR_LIPOPROTEIN"/>
    <property type="match status" value="1"/>
</dbReference>
<evidence type="ECO:0000256" key="6">
    <source>
        <dbReference type="PROSITE-ProRule" id="PRU00433"/>
    </source>
</evidence>
<keyword evidence="3 6" id="KW-0479">Metal-binding</keyword>
<protein>
    <recommendedName>
        <fullName evidence="7">Cytochrome c domain-containing protein</fullName>
    </recommendedName>
</protein>
<dbReference type="GO" id="GO:0004130">
    <property type="term" value="F:cytochrome-c peroxidase activity"/>
    <property type="evidence" value="ECO:0007669"/>
    <property type="project" value="TreeGrafter"/>
</dbReference>
<evidence type="ECO:0000256" key="4">
    <source>
        <dbReference type="ARBA" id="ARBA00023002"/>
    </source>
</evidence>
<dbReference type="GO" id="GO:0046872">
    <property type="term" value="F:metal ion binding"/>
    <property type="evidence" value="ECO:0007669"/>
    <property type="project" value="UniProtKB-KW"/>
</dbReference>
<dbReference type="GO" id="GO:0020037">
    <property type="term" value="F:heme binding"/>
    <property type="evidence" value="ECO:0007669"/>
    <property type="project" value="InterPro"/>
</dbReference>
<dbReference type="InterPro" id="IPR036909">
    <property type="entry name" value="Cyt_c-like_dom_sf"/>
</dbReference>
<evidence type="ECO:0000256" key="2">
    <source>
        <dbReference type="ARBA" id="ARBA00022617"/>
    </source>
</evidence>
<gene>
    <name evidence="8" type="ORF">BWK73_26230</name>
</gene>